<dbReference type="PANTHER" id="PTHR12083:SF9">
    <property type="entry name" value="BIFUNCTIONAL POLYNUCLEOTIDE PHOSPHATASE_KINASE"/>
    <property type="match status" value="1"/>
</dbReference>
<dbReference type="GO" id="GO:0006281">
    <property type="term" value="P:DNA repair"/>
    <property type="evidence" value="ECO:0007669"/>
    <property type="project" value="TreeGrafter"/>
</dbReference>
<dbReference type="InterPro" id="IPR027417">
    <property type="entry name" value="P-loop_NTPase"/>
</dbReference>
<dbReference type="GO" id="GO:0003690">
    <property type="term" value="F:double-stranded DNA binding"/>
    <property type="evidence" value="ECO:0007669"/>
    <property type="project" value="TreeGrafter"/>
</dbReference>
<dbReference type="Pfam" id="PF13671">
    <property type="entry name" value="AAA_33"/>
    <property type="match status" value="1"/>
</dbReference>
<protein>
    <submittedName>
        <fullName evidence="1">Uncharacterized protein</fullName>
    </submittedName>
</protein>
<dbReference type="Gene3D" id="3.40.50.300">
    <property type="entry name" value="P-loop containing nucleotide triphosphate hydrolases"/>
    <property type="match status" value="1"/>
</dbReference>
<evidence type="ECO:0000313" key="2">
    <source>
        <dbReference type="Proteomes" id="UP001229421"/>
    </source>
</evidence>
<dbReference type="SUPFAM" id="SSF52540">
    <property type="entry name" value="P-loop containing nucleoside triphosphate hydrolases"/>
    <property type="match status" value="1"/>
</dbReference>
<dbReference type="Proteomes" id="UP001229421">
    <property type="component" value="Unassembled WGS sequence"/>
</dbReference>
<sequence>MSARGLCAADIRRVITLPGAEEEQRRGVLGAMEVDDDETMKPNNKAEADHPKPIVVILVGAPGSGKSTFCDHVMRLSTGPWLRVCQDTIGNGKAGTKAQCLAISCTSLKDGKSILIDRCNLDKEQRADFVKLKESYEVDVHAVVLDLPAKLCISRSVKRTGHEGNLQGGKAAAVVNRMLQKKELPKLNEGFTRITFC</sequence>
<gene>
    <name evidence="1" type="ORF">QVD17_24262</name>
</gene>
<comment type="caution">
    <text evidence="1">The sequence shown here is derived from an EMBL/GenBank/DDBJ whole genome shotgun (WGS) entry which is preliminary data.</text>
</comment>
<accession>A0AAD8NMN8</accession>
<dbReference type="EMBL" id="JAUHHV010000006">
    <property type="protein sequence ID" value="KAK1421710.1"/>
    <property type="molecule type" value="Genomic_DNA"/>
</dbReference>
<name>A0AAD8NMN8_TARER</name>
<reference evidence="1" key="1">
    <citation type="journal article" date="2023" name="bioRxiv">
        <title>Improved chromosome-level genome assembly for marigold (Tagetes erecta).</title>
        <authorList>
            <person name="Jiang F."/>
            <person name="Yuan L."/>
            <person name="Wang S."/>
            <person name="Wang H."/>
            <person name="Xu D."/>
            <person name="Wang A."/>
            <person name="Fan W."/>
        </authorList>
    </citation>
    <scope>NUCLEOTIDE SEQUENCE</scope>
    <source>
        <strain evidence="1">WSJ</strain>
        <tissue evidence="1">Leaf</tissue>
    </source>
</reference>
<evidence type="ECO:0000313" key="1">
    <source>
        <dbReference type="EMBL" id="KAK1421710.1"/>
    </source>
</evidence>
<dbReference type="FunFam" id="3.40.50.300:FF:002337">
    <property type="entry name" value="Transcription factor bHLH140"/>
    <property type="match status" value="1"/>
</dbReference>
<dbReference type="GO" id="GO:0046404">
    <property type="term" value="F:ATP-dependent polydeoxyribonucleotide 5'-hydroxyl-kinase activity"/>
    <property type="evidence" value="ECO:0007669"/>
    <property type="project" value="TreeGrafter"/>
</dbReference>
<keyword evidence="2" id="KW-1185">Reference proteome</keyword>
<dbReference type="AlphaFoldDB" id="A0AAD8NMN8"/>
<organism evidence="1 2">
    <name type="scientific">Tagetes erecta</name>
    <name type="common">African marigold</name>
    <dbReference type="NCBI Taxonomy" id="13708"/>
    <lineage>
        <taxon>Eukaryota</taxon>
        <taxon>Viridiplantae</taxon>
        <taxon>Streptophyta</taxon>
        <taxon>Embryophyta</taxon>
        <taxon>Tracheophyta</taxon>
        <taxon>Spermatophyta</taxon>
        <taxon>Magnoliopsida</taxon>
        <taxon>eudicotyledons</taxon>
        <taxon>Gunneridae</taxon>
        <taxon>Pentapetalae</taxon>
        <taxon>asterids</taxon>
        <taxon>campanulids</taxon>
        <taxon>Asterales</taxon>
        <taxon>Asteraceae</taxon>
        <taxon>Asteroideae</taxon>
        <taxon>Heliantheae alliance</taxon>
        <taxon>Tageteae</taxon>
        <taxon>Tagetes</taxon>
    </lineage>
</organism>
<dbReference type="GO" id="GO:0046403">
    <property type="term" value="F:polynucleotide 3'-phosphatase activity"/>
    <property type="evidence" value="ECO:0007669"/>
    <property type="project" value="TreeGrafter"/>
</dbReference>
<dbReference type="PANTHER" id="PTHR12083">
    <property type="entry name" value="BIFUNCTIONAL POLYNUCLEOTIDE PHOSPHATASE/KINASE"/>
    <property type="match status" value="1"/>
</dbReference>
<proteinExistence type="predicted"/>